<keyword evidence="3" id="KW-0067">ATP-binding</keyword>
<accession>A0A1H3PFF0</accession>
<dbReference type="EMBL" id="FNQC01000004">
    <property type="protein sequence ID" value="SDY99525.1"/>
    <property type="molecule type" value="Genomic_DNA"/>
</dbReference>
<gene>
    <name evidence="5" type="ORF">SAMN05444412_104228</name>
</gene>
<keyword evidence="2" id="KW-0547">Nucleotide-binding</keyword>
<dbReference type="RefSeq" id="WP_019597978.1">
    <property type="nucleotide sequence ID" value="NZ_FNQC01000004.1"/>
</dbReference>
<dbReference type="InterPro" id="IPR017871">
    <property type="entry name" value="ABC_transporter-like_CS"/>
</dbReference>
<dbReference type="PROSITE" id="PS00211">
    <property type="entry name" value="ABC_TRANSPORTER_1"/>
    <property type="match status" value="1"/>
</dbReference>
<sequence>MLEIKMQEASKRFQYEWIFKNITLDLAAGSKTAIRGSNGSGKSTLLKCISGLIPTTEGKITYFLKGIQIPDAEIYRHLVLSAPYLELPEEFTLIELLRFHFKFKKIIENISFDKMMENMFLKEHQNKPISQFSSGMKQRLKIGLCFFSDAPFVLLDEPTSNLDERGINWYLDMVKEFGKERTILVCSNDAKEYTFCQNHINVEEYKIKQSI</sequence>
<dbReference type="PANTHER" id="PTHR42939:SF1">
    <property type="entry name" value="ABC TRANSPORTER ATP-BINDING PROTEIN ALBC-RELATED"/>
    <property type="match status" value="1"/>
</dbReference>
<evidence type="ECO:0000256" key="2">
    <source>
        <dbReference type="ARBA" id="ARBA00022741"/>
    </source>
</evidence>
<dbReference type="Proteomes" id="UP000199663">
    <property type="component" value="Unassembled WGS sequence"/>
</dbReference>
<organism evidence="5 6">
    <name type="scientific">Rhodonellum ikkaensis</name>
    <dbReference type="NCBI Taxonomy" id="336829"/>
    <lineage>
        <taxon>Bacteria</taxon>
        <taxon>Pseudomonadati</taxon>
        <taxon>Bacteroidota</taxon>
        <taxon>Cytophagia</taxon>
        <taxon>Cytophagales</taxon>
        <taxon>Cytophagaceae</taxon>
        <taxon>Rhodonellum</taxon>
    </lineage>
</organism>
<dbReference type="InterPro" id="IPR051782">
    <property type="entry name" value="ABC_Transporter_VariousFunc"/>
</dbReference>
<dbReference type="SUPFAM" id="SSF52540">
    <property type="entry name" value="P-loop containing nucleoside triphosphate hydrolases"/>
    <property type="match status" value="1"/>
</dbReference>
<dbReference type="Pfam" id="PF00005">
    <property type="entry name" value="ABC_tran"/>
    <property type="match status" value="1"/>
</dbReference>
<name>A0A1H3PFF0_9BACT</name>
<dbReference type="SMART" id="SM00382">
    <property type="entry name" value="AAA"/>
    <property type="match status" value="1"/>
</dbReference>
<keyword evidence="6" id="KW-1185">Reference proteome</keyword>
<evidence type="ECO:0000313" key="6">
    <source>
        <dbReference type="Proteomes" id="UP000199663"/>
    </source>
</evidence>
<dbReference type="Gene3D" id="3.40.50.300">
    <property type="entry name" value="P-loop containing nucleotide triphosphate hydrolases"/>
    <property type="match status" value="1"/>
</dbReference>
<dbReference type="InterPro" id="IPR003593">
    <property type="entry name" value="AAA+_ATPase"/>
</dbReference>
<dbReference type="PROSITE" id="PS50893">
    <property type="entry name" value="ABC_TRANSPORTER_2"/>
    <property type="match status" value="1"/>
</dbReference>
<evidence type="ECO:0000256" key="1">
    <source>
        <dbReference type="ARBA" id="ARBA00022448"/>
    </source>
</evidence>
<proteinExistence type="predicted"/>
<dbReference type="PANTHER" id="PTHR42939">
    <property type="entry name" value="ABC TRANSPORTER ATP-BINDING PROTEIN ALBC-RELATED"/>
    <property type="match status" value="1"/>
</dbReference>
<dbReference type="InterPro" id="IPR003439">
    <property type="entry name" value="ABC_transporter-like_ATP-bd"/>
</dbReference>
<evidence type="ECO:0000313" key="5">
    <source>
        <dbReference type="EMBL" id="SDY99525.1"/>
    </source>
</evidence>
<comment type="caution">
    <text evidence="5">The sequence shown here is derived from an EMBL/GenBank/DDBJ whole genome shotgun (WGS) entry which is preliminary data.</text>
</comment>
<evidence type="ECO:0000259" key="4">
    <source>
        <dbReference type="PROSITE" id="PS50893"/>
    </source>
</evidence>
<evidence type="ECO:0000256" key="3">
    <source>
        <dbReference type="ARBA" id="ARBA00022840"/>
    </source>
</evidence>
<dbReference type="InterPro" id="IPR027417">
    <property type="entry name" value="P-loop_NTPase"/>
</dbReference>
<keyword evidence="1" id="KW-0813">Transport</keyword>
<feature type="domain" description="ABC transporter" evidence="4">
    <location>
        <begin position="4"/>
        <end position="211"/>
    </location>
</feature>
<protein>
    <submittedName>
        <fullName evidence="5">ABC transporter</fullName>
    </submittedName>
</protein>
<reference evidence="5 6" key="1">
    <citation type="submission" date="2016-10" db="EMBL/GenBank/DDBJ databases">
        <authorList>
            <person name="Varghese N."/>
            <person name="Submissions S."/>
        </authorList>
    </citation>
    <scope>NUCLEOTIDE SEQUENCE [LARGE SCALE GENOMIC DNA]</scope>
    <source>
        <strain evidence="5 6">DSM 17997</strain>
    </source>
</reference>